<dbReference type="InterPro" id="IPR036005">
    <property type="entry name" value="Creatinase/aminopeptidase-like"/>
</dbReference>
<evidence type="ECO:0000256" key="8">
    <source>
        <dbReference type="SAM" id="SignalP"/>
    </source>
</evidence>
<evidence type="ECO:0000259" key="9">
    <source>
        <dbReference type="SMART" id="SM01011"/>
    </source>
</evidence>
<evidence type="ECO:0000313" key="11">
    <source>
        <dbReference type="Proteomes" id="UP000076079"/>
    </source>
</evidence>
<dbReference type="InterPro" id="IPR029149">
    <property type="entry name" value="Creatin/AminoP/Spt16_N"/>
</dbReference>
<accession>A0A143PU54</accession>
<dbReference type="EC" id="3.4.11.9" evidence="4"/>
<keyword evidence="10" id="KW-0031">Aminopeptidase</keyword>
<protein>
    <recommendedName>
        <fullName evidence="4">Xaa-Pro aminopeptidase</fullName>
        <ecNumber evidence="4">3.4.11.9</ecNumber>
    </recommendedName>
</protein>
<evidence type="ECO:0000256" key="2">
    <source>
        <dbReference type="ARBA" id="ARBA00001936"/>
    </source>
</evidence>
<dbReference type="Pfam" id="PF00557">
    <property type="entry name" value="Peptidase_M24"/>
    <property type="match status" value="1"/>
</dbReference>
<comment type="cofactor">
    <cofactor evidence="2">
        <name>Mn(2+)</name>
        <dbReference type="ChEBI" id="CHEBI:29035"/>
    </cofactor>
</comment>
<dbReference type="EMBL" id="CP015136">
    <property type="protein sequence ID" value="AMY12122.1"/>
    <property type="molecule type" value="Genomic_DNA"/>
</dbReference>
<dbReference type="KEGG" id="abac:LuPra_05394"/>
<reference evidence="11" key="2">
    <citation type="submission" date="2016-04" db="EMBL/GenBank/DDBJ databases">
        <title>First Complete Genome Sequence of a Subdivision 6 Acidobacterium.</title>
        <authorList>
            <person name="Huang S."/>
            <person name="Vieira S."/>
            <person name="Bunk B."/>
            <person name="Riedel T."/>
            <person name="Sproeer C."/>
            <person name="Overmann J."/>
        </authorList>
    </citation>
    <scope>NUCLEOTIDE SEQUENCE [LARGE SCALE GENOMIC DNA]</scope>
    <source>
        <strain evidence="11">DSM 100886 HEG_-6_39</strain>
    </source>
</reference>
<dbReference type="Proteomes" id="UP000076079">
    <property type="component" value="Chromosome"/>
</dbReference>
<gene>
    <name evidence="10" type="primary">pepP</name>
    <name evidence="10" type="ORF">LuPra_05394</name>
</gene>
<dbReference type="PATRIC" id="fig|1813736.3.peg.5674"/>
<comment type="similarity">
    <text evidence="3">Belongs to the peptidase M24B family.</text>
</comment>
<feature type="domain" description="Aminopeptidase P N-terminal" evidence="9">
    <location>
        <begin position="27"/>
        <end position="161"/>
    </location>
</feature>
<keyword evidence="11" id="KW-1185">Reference proteome</keyword>
<dbReference type="InterPro" id="IPR007865">
    <property type="entry name" value="Aminopep_P_N"/>
</dbReference>
<feature type="signal peptide" evidence="8">
    <location>
        <begin position="1"/>
        <end position="25"/>
    </location>
</feature>
<evidence type="ECO:0000256" key="1">
    <source>
        <dbReference type="ARBA" id="ARBA00001424"/>
    </source>
</evidence>
<dbReference type="OrthoDB" id="9806388at2"/>
<evidence type="ECO:0000256" key="3">
    <source>
        <dbReference type="ARBA" id="ARBA00008766"/>
    </source>
</evidence>
<reference evidence="10 11" key="1">
    <citation type="journal article" date="2016" name="Genome Announc.">
        <title>First Complete Genome Sequence of a Subdivision 6 Acidobacterium Strain.</title>
        <authorList>
            <person name="Huang S."/>
            <person name="Vieira S."/>
            <person name="Bunk B."/>
            <person name="Riedel T."/>
            <person name="Sproer C."/>
            <person name="Overmann J."/>
        </authorList>
    </citation>
    <scope>NUCLEOTIDE SEQUENCE [LARGE SCALE GENOMIC DNA]</scope>
    <source>
        <strain evidence="11">DSM 100886 HEG_-6_39</strain>
    </source>
</reference>
<keyword evidence="5" id="KW-0479">Metal-binding</keyword>
<keyword evidence="8" id="KW-0732">Signal</keyword>
<dbReference type="InterPro" id="IPR000994">
    <property type="entry name" value="Pept_M24"/>
</dbReference>
<feature type="chain" id="PRO_5007511967" description="Xaa-Pro aminopeptidase" evidence="8">
    <location>
        <begin position="26"/>
        <end position="491"/>
    </location>
</feature>
<dbReference type="AlphaFoldDB" id="A0A143PU54"/>
<keyword evidence="6 10" id="KW-0378">Hydrolase</keyword>
<dbReference type="SMART" id="SM01011">
    <property type="entry name" value="AMP_N"/>
    <property type="match status" value="1"/>
</dbReference>
<dbReference type="PANTHER" id="PTHR43226:SF4">
    <property type="entry name" value="XAA-PRO AMINOPEPTIDASE 3"/>
    <property type="match status" value="1"/>
</dbReference>
<sequence precursor="true">MVRQTARVVAMAVLTVLARASLVWAGPLQDDLAARRARLMEKLGTDTIAIVWSAPTRVYSRDVDYEYRPDSDLLYLTGVAQPDTILVLIPGARTVREVLFVREPNPAREHREGHILTRAEVAAQSGVKTVHFGNQFEPFVTALFNRHVFGLRRNEVSTEFDVFFEAVAANKATLSLPFGPRPAPSAPLTAPYEFAARARDRFLNVTFVDASPIIADLRLVKTPYEQSVLTRSGVISSSAHKAGMTAARPGRYEYEVEAAIEQVYLANGAMNPGYPSIVGSGPNATILHYGASSRQMQAGEILLVDAAGSYDGYTIDITRSYPVSGAYTEAQKDIYRLVFEAQEAGMRAARVGNKTADVEKAAEEVVKAGLLKLGLITDATGEQFRTWYTHGICHWIGIDVHDVGDYQRPLASGMTFVVEPGLYIRPQALDELPDTPENRAFTAAVLPAVQRYAQIGIRIEDSFLLTDTGLTSLSAAVPRTIAEVEAFMKAR</sequence>
<proteinExistence type="inferred from homology"/>
<name>A0A143PU54_LUTPR</name>
<dbReference type="GO" id="GO:0030145">
    <property type="term" value="F:manganese ion binding"/>
    <property type="evidence" value="ECO:0007669"/>
    <property type="project" value="InterPro"/>
</dbReference>
<keyword evidence="7" id="KW-0464">Manganese</keyword>
<dbReference type="RefSeq" id="WP_110173606.1">
    <property type="nucleotide sequence ID" value="NZ_CP015136.1"/>
</dbReference>
<dbReference type="GO" id="GO:0005829">
    <property type="term" value="C:cytosol"/>
    <property type="evidence" value="ECO:0007669"/>
    <property type="project" value="TreeGrafter"/>
</dbReference>
<dbReference type="Gene3D" id="3.40.350.10">
    <property type="entry name" value="Creatinase/prolidase N-terminal domain"/>
    <property type="match status" value="1"/>
</dbReference>
<dbReference type="SUPFAM" id="SSF53092">
    <property type="entry name" value="Creatinase/prolidase N-terminal domain"/>
    <property type="match status" value="1"/>
</dbReference>
<dbReference type="SUPFAM" id="SSF55920">
    <property type="entry name" value="Creatinase/aminopeptidase"/>
    <property type="match status" value="1"/>
</dbReference>
<dbReference type="Gene3D" id="3.90.230.10">
    <property type="entry name" value="Creatinase/methionine aminopeptidase superfamily"/>
    <property type="match status" value="1"/>
</dbReference>
<dbReference type="Pfam" id="PF05195">
    <property type="entry name" value="AMP_N"/>
    <property type="match status" value="1"/>
</dbReference>
<dbReference type="GO" id="GO:0006508">
    <property type="term" value="P:proteolysis"/>
    <property type="evidence" value="ECO:0007669"/>
    <property type="project" value="TreeGrafter"/>
</dbReference>
<organism evidence="10 11">
    <name type="scientific">Luteitalea pratensis</name>
    <dbReference type="NCBI Taxonomy" id="1855912"/>
    <lineage>
        <taxon>Bacteria</taxon>
        <taxon>Pseudomonadati</taxon>
        <taxon>Acidobacteriota</taxon>
        <taxon>Vicinamibacteria</taxon>
        <taxon>Vicinamibacterales</taxon>
        <taxon>Vicinamibacteraceae</taxon>
        <taxon>Luteitalea</taxon>
    </lineage>
</organism>
<evidence type="ECO:0000256" key="5">
    <source>
        <dbReference type="ARBA" id="ARBA00022723"/>
    </source>
</evidence>
<dbReference type="PANTHER" id="PTHR43226">
    <property type="entry name" value="XAA-PRO AMINOPEPTIDASE 3"/>
    <property type="match status" value="1"/>
</dbReference>
<evidence type="ECO:0000256" key="4">
    <source>
        <dbReference type="ARBA" id="ARBA00012574"/>
    </source>
</evidence>
<dbReference type="STRING" id="1855912.LuPra_05394"/>
<keyword evidence="10" id="KW-0645">Protease</keyword>
<evidence type="ECO:0000256" key="6">
    <source>
        <dbReference type="ARBA" id="ARBA00022801"/>
    </source>
</evidence>
<dbReference type="InterPro" id="IPR052433">
    <property type="entry name" value="X-Pro_dipept-like"/>
</dbReference>
<evidence type="ECO:0000256" key="7">
    <source>
        <dbReference type="ARBA" id="ARBA00023211"/>
    </source>
</evidence>
<evidence type="ECO:0000313" key="10">
    <source>
        <dbReference type="EMBL" id="AMY12122.1"/>
    </source>
</evidence>
<comment type="catalytic activity">
    <reaction evidence="1">
        <text>Release of any N-terminal amino acid, including proline, that is linked to proline, even from a dipeptide or tripeptide.</text>
        <dbReference type="EC" id="3.4.11.9"/>
    </reaction>
</comment>
<dbReference type="GO" id="GO:0070006">
    <property type="term" value="F:metalloaminopeptidase activity"/>
    <property type="evidence" value="ECO:0007669"/>
    <property type="project" value="InterPro"/>
</dbReference>